<dbReference type="PANTHER" id="PTHR37426:SF1">
    <property type="entry name" value="RIBOSOMAL RNA LARGE SUBUNIT METHYLTRANSFERASE J"/>
    <property type="match status" value="1"/>
</dbReference>
<reference evidence="2 3" key="1">
    <citation type="submission" date="2020-08" db="EMBL/GenBank/DDBJ databases">
        <title>Functional genomics of gut bacteria from endangered species of beetles.</title>
        <authorList>
            <person name="Carlos-Shanley C."/>
        </authorList>
    </citation>
    <scope>NUCLEOTIDE SEQUENCE [LARGE SCALE GENOMIC DNA]</scope>
    <source>
        <strain evidence="2 3">S00239</strain>
    </source>
</reference>
<comment type="similarity">
    <text evidence="1">Belongs to the RlmJ family.</text>
</comment>
<dbReference type="InterPro" id="IPR007473">
    <property type="entry name" value="RlmJ"/>
</dbReference>
<feature type="binding site" evidence="1">
    <location>
        <begin position="143"/>
        <end position="144"/>
    </location>
    <ligand>
        <name>S-adenosyl-L-methionine</name>
        <dbReference type="ChEBI" id="CHEBI:59789"/>
    </ligand>
</feature>
<dbReference type="GO" id="GO:0005829">
    <property type="term" value="C:cytosol"/>
    <property type="evidence" value="ECO:0007669"/>
    <property type="project" value="TreeGrafter"/>
</dbReference>
<feature type="binding site" evidence="1">
    <location>
        <position position="100"/>
    </location>
    <ligand>
        <name>S-adenosyl-L-methionine</name>
        <dbReference type="ChEBI" id="CHEBI:59789"/>
    </ligand>
</feature>
<gene>
    <name evidence="1" type="primary">rlmJ</name>
    <name evidence="2" type="ORF">HNP55_001951</name>
</gene>
<comment type="caution">
    <text evidence="2">The sequence shown here is derived from an EMBL/GenBank/DDBJ whole genome shotgun (WGS) entry which is preliminary data.</text>
</comment>
<keyword evidence="1" id="KW-0949">S-adenosyl-L-methionine</keyword>
<keyword evidence="3" id="KW-1185">Reference proteome</keyword>
<dbReference type="GO" id="GO:0070475">
    <property type="term" value="P:rRNA base methylation"/>
    <property type="evidence" value="ECO:0007669"/>
    <property type="project" value="UniProtKB-UniRule"/>
</dbReference>
<evidence type="ECO:0000313" key="2">
    <source>
        <dbReference type="EMBL" id="MBB4843432.1"/>
    </source>
</evidence>
<comment type="function">
    <text evidence="1">Specifically methylates the adenine in position 2030 of 23S rRNA.</text>
</comment>
<dbReference type="AlphaFoldDB" id="A0A840L9T3"/>
<comment type="catalytic activity">
    <reaction evidence="1">
        <text>adenosine(2030) in 23S rRNA + S-adenosyl-L-methionine = N(6)-methyladenosine(2030) in 23S rRNA + S-adenosyl-L-homocysteine + H(+)</text>
        <dbReference type="Rhea" id="RHEA:43736"/>
        <dbReference type="Rhea" id="RHEA-COMP:10668"/>
        <dbReference type="Rhea" id="RHEA-COMP:10669"/>
        <dbReference type="ChEBI" id="CHEBI:15378"/>
        <dbReference type="ChEBI" id="CHEBI:57856"/>
        <dbReference type="ChEBI" id="CHEBI:59789"/>
        <dbReference type="ChEBI" id="CHEBI:74411"/>
        <dbReference type="ChEBI" id="CHEBI:74449"/>
        <dbReference type="EC" id="2.1.1.266"/>
    </reaction>
</comment>
<accession>A0A840L9T3</accession>
<feature type="site" description="Interaction with substrate rRNA" evidence="1">
    <location>
        <position position="4"/>
    </location>
</feature>
<feature type="binding site" evidence="1">
    <location>
        <position position="19"/>
    </location>
    <ligand>
        <name>S-adenosyl-L-methionine</name>
        <dbReference type="ChEBI" id="CHEBI:59789"/>
    </ligand>
</feature>
<dbReference type="Proteomes" id="UP000562027">
    <property type="component" value="Unassembled WGS sequence"/>
</dbReference>
<keyword evidence="1" id="KW-0694">RNA-binding</keyword>
<dbReference type="Gene3D" id="3.40.50.150">
    <property type="entry name" value="Vaccinia Virus protein VP39"/>
    <property type="match status" value="1"/>
</dbReference>
<protein>
    <recommendedName>
        <fullName evidence="1">Ribosomal RNA large subunit methyltransferase J</fullName>
        <ecNumber evidence="1">2.1.1.266</ecNumber>
    </recommendedName>
    <alternativeName>
        <fullName evidence="1">23S rRNA (adenine(2030)-N6)-methyltransferase</fullName>
    </alternativeName>
    <alternativeName>
        <fullName evidence="1">23S rRNA m6A2030 methyltransferase</fullName>
    </alternativeName>
</protein>
<feature type="binding site" evidence="1">
    <location>
        <position position="118"/>
    </location>
    <ligand>
        <name>S-adenosyl-L-methionine</name>
        <dbReference type="ChEBI" id="CHEBI:59789"/>
    </ligand>
</feature>
<organism evidence="2 3">
    <name type="scientific">Roseateles oligotrophus</name>
    <dbReference type="NCBI Taxonomy" id="1769250"/>
    <lineage>
        <taxon>Bacteria</taxon>
        <taxon>Pseudomonadati</taxon>
        <taxon>Pseudomonadota</taxon>
        <taxon>Betaproteobacteria</taxon>
        <taxon>Burkholderiales</taxon>
        <taxon>Sphaerotilaceae</taxon>
        <taxon>Roseateles</taxon>
    </lineage>
</organism>
<dbReference type="GO" id="GO:0003723">
    <property type="term" value="F:RNA binding"/>
    <property type="evidence" value="ECO:0007669"/>
    <property type="project" value="UniProtKB-UniRule"/>
</dbReference>
<dbReference type="PANTHER" id="PTHR37426">
    <property type="entry name" value="RIBOSOMAL RNA LARGE SUBUNIT METHYLTRANSFERASE J"/>
    <property type="match status" value="1"/>
</dbReference>
<keyword evidence="1 2" id="KW-0808">Transferase</keyword>
<dbReference type="RefSeq" id="WP_184298690.1">
    <property type="nucleotide sequence ID" value="NZ_JACHLP010000003.1"/>
</dbReference>
<dbReference type="InterPro" id="IPR029063">
    <property type="entry name" value="SAM-dependent_MTases_sf"/>
</dbReference>
<keyword evidence="1" id="KW-0698">rRNA processing</keyword>
<keyword evidence="1 2" id="KW-0489">Methyltransferase</keyword>
<evidence type="ECO:0000256" key="1">
    <source>
        <dbReference type="HAMAP-Rule" id="MF_00934"/>
    </source>
</evidence>
<feature type="binding site" evidence="1">
    <location>
        <position position="164"/>
    </location>
    <ligand>
        <name>S-adenosyl-L-methionine</name>
        <dbReference type="ChEBI" id="CHEBI:59789"/>
    </ligand>
</feature>
<proteinExistence type="inferred from homology"/>
<dbReference type="EMBL" id="JACHLP010000003">
    <property type="protein sequence ID" value="MBB4843432.1"/>
    <property type="molecule type" value="Genomic_DNA"/>
</dbReference>
<name>A0A840L9T3_9BURK</name>
<feature type="binding site" evidence="1">
    <location>
        <position position="42"/>
    </location>
    <ligand>
        <name>S-adenosyl-L-methionine</name>
        <dbReference type="ChEBI" id="CHEBI:59789"/>
    </ligand>
</feature>
<dbReference type="SUPFAM" id="SSF53335">
    <property type="entry name" value="S-adenosyl-L-methionine-dependent methyltransferases"/>
    <property type="match status" value="1"/>
</dbReference>
<dbReference type="EC" id="2.1.1.266" evidence="1"/>
<comment type="subunit">
    <text evidence="1">Monomer.</text>
</comment>
<dbReference type="GO" id="GO:0036307">
    <property type="term" value="F:23S rRNA (adenine(2030)-N(6))-methyltransferase activity"/>
    <property type="evidence" value="ECO:0007669"/>
    <property type="project" value="UniProtKB-UniRule"/>
</dbReference>
<feature type="active site" description="Proton acceptor" evidence="1">
    <location>
        <position position="164"/>
    </location>
</feature>
<dbReference type="Pfam" id="PF04378">
    <property type="entry name" value="RsmJ"/>
    <property type="match status" value="1"/>
</dbReference>
<dbReference type="HAMAP" id="MF_00934">
    <property type="entry name" value="23SrRNA_methyltr_J"/>
    <property type="match status" value="1"/>
</dbReference>
<sequence length="285" mass="32042">MLAYRHAFHAGNHADVLKHLVLTQVLRYMAEKDKPYTLVDTHAGAGGYSIEGQYAQKKGEYVHGVSRLWDAKDLPEPLQQYLEPVRAFNSDGQLRQYPGSPAIANLLMRADDRLRVHELHPTDYRILDTYLSTRPNTQVSDKDGFSALRAELPPPSRRGVVLMDPSYELKTDYGKVVAAVREGLERFADGVFLIWYPQLQLLESAQLAQRLKAAADAGAKKGWLHVRLTVAQQENARGLGMLGSGMFVINPPFTLHDQLQECLPYLVEKLGQYDGANFLLEQRSN</sequence>
<evidence type="ECO:0000313" key="3">
    <source>
        <dbReference type="Proteomes" id="UP000562027"/>
    </source>
</evidence>